<comment type="caution">
    <text evidence="1">The sequence shown here is derived from an EMBL/GenBank/DDBJ whole genome shotgun (WGS) entry which is preliminary data.</text>
</comment>
<evidence type="ECO:0000313" key="1">
    <source>
        <dbReference type="EMBL" id="KAI5060981.1"/>
    </source>
</evidence>
<reference evidence="1" key="1">
    <citation type="submission" date="2021-01" db="EMBL/GenBank/DDBJ databases">
        <title>Adiantum capillus-veneris genome.</title>
        <authorList>
            <person name="Fang Y."/>
            <person name="Liao Q."/>
        </authorList>
    </citation>
    <scope>NUCLEOTIDE SEQUENCE</scope>
    <source>
        <strain evidence="1">H3</strain>
        <tissue evidence="1">Leaf</tissue>
    </source>
</reference>
<protein>
    <submittedName>
        <fullName evidence="1">Uncharacterized protein</fullName>
    </submittedName>
</protein>
<proteinExistence type="predicted"/>
<sequence length="211" mass="22602">MGGLTGGLPSHLRVGVELGGKSLHAREELRSVPSQACVGGLRTEEGGRCESKAADTGTMAGKAASVRCGWESCAWFICCCLPFCETCHPKSQRSSSSSSIPFLCLLYGKHASKELYQWGILRCRTTAAFGNNSYAAGASAWTHASGLLHGVRPSVEDLNAWIAQNWENRNIKGTSGLPALTLLEERADHTTARATIARIRKKIVPVQPSMS</sequence>
<evidence type="ECO:0000313" key="2">
    <source>
        <dbReference type="Proteomes" id="UP000886520"/>
    </source>
</evidence>
<accession>A0A9D4U3K0</accession>
<dbReference type="AlphaFoldDB" id="A0A9D4U3K0"/>
<dbReference type="EMBL" id="JABFUD020000023">
    <property type="protein sequence ID" value="KAI5060981.1"/>
    <property type="molecule type" value="Genomic_DNA"/>
</dbReference>
<keyword evidence="2" id="KW-1185">Reference proteome</keyword>
<organism evidence="1 2">
    <name type="scientific">Adiantum capillus-veneris</name>
    <name type="common">Maidenhair fern</name>
    <dbReference type="NCBI Taxonomy" id="13818"/>
    <lineage>
        <taxon>Eukaryota</taxon>
        <taxon>Viridiplantae</taxon>
        <taxon>Streptophyta</taxon>
        <taxon>Embryophyta</taxon>
        <taxon>Tracheophyta</taxon>
        <taxon>Polypodiopsida</taxon>
        <taxon>Polypodiidae</taxon>
        <taxon>Polypodiales</taxon>
        <taxon>Pteridineae</taxon>
        <taxon>Pteridaceae</taxon>
        <taxon>Vittarioideae</taxon>
        <taxon>Adiantum</taxon>
    </lineage>
</organism>
<dbReference type="Proteomes" id="UP000886520">
    <property type="component" value="Chromosome 23"/>
</dbReference>
<name>A0A9D4U3K0_ADICA</name>
<gene>
    <name evidence="1" type="ORF">GOP47_0023486</name>
</gene>